<feature type="compositionally biased region" description="Basic and acidic residues" evidence="1">
    <location>
        <begin position="574"/>
        <end position="585"/>
    </location>
</feature>
<dbReference type="STRING" id="27342.A0A0H2RYT1"/>
<feature type="compositionally biased region" description="Basic and acidic residues" evidence="1">
    <location>
        <begin position="536"/>
        <end position="556"/>
    </location>
</feature>
<dbReference type="SUPFAM" id="SSF52402">
    <property type="entry name" value="Adenine nucleotide alpha hydrolases-like"/>
    <property type="match status" value="1"/>
</dbReference>
<reference evidence="3 4" key="1">
    <citation type="submission" date="2015-04" db="EMBL/GenBank/DDBJ databases">
        <title>Complete genome sequence of Schizopora paradoxa KUC8140, a cosmopolitan wood degrader in East Asia.</title>
        <authorList>
            <consortium name="DOE Joint Genome Institute"/>
            <person name="Min B."/>
            <person name="Park H."/>
            <person name="Jang Y."/>
            <person name="Kim J.-J."/>
            <person name="Kim K.H."/>
            <person name="Pangilinan J."/>
            <person name="Lipzen A."/>
            <person name="Riley R."/>
            <person name="Grigoriev I.V."/>
            <person name="Spatafora J.W."/>
            <person name="Choi I.-G."/>
        </authorList>
    </citation>
    <scope>NUCLEOTIDE SEQUENCE [LARGE SCALE GENOMIC DNA]</scope>
    <source>
        <strain evidence="3 4">KUC8140</strain>
    </source>
</reference>
<dbReference type="Gene3D" id="3.40.50.620">
    <property type="entry name" value="HUPs"/>
    <property type="match status" value="1"/>
</dbReference>
<feature type="domain" description="UspA" evidence="2">
    <location>
        <begin position="360"/>
        <end position="505"/>
    </location>
</feature>
<dbReference type="CDD" id="cd23659">
    <property type="entry name" value="USP_At3g01520-like"/>
    <property type="match status" value="1"/>
</dbReference>
<feature type="compositionally biased region" description="Polar residues" evidence="1">
    <location>
        <begin position="105"/>
        <end position="115"/>
    </location>
</feature>
<dbReference type="InterPro" id="IPR014729">
    <property type="entry name" value="Rossmann-like_a/b/a_fold"/>
</dbReference>
<protein>
    <recommendedName>
        <fullName evidence="2">UspA domain-containing protein</fullName>
    </recommendedName>
</protein>
<evidence type="ECO:0000313" key="3">
    <source>
        <dbReference type="EMBL" id="KLO16782.1"/>
    </source>
</evidence>
<feature type="region of interest" description="Disordered" evidence="1">
    <location>
        <begin position="19"/>
        <end position="115"/>
    </location>
</feature>
<dbReference type="EMBL" id="KQ085912">
    <property type="protein sequence ID" value="KLO16782.1"/>
    <property type="molecule type" value="Genomic_DNA"/>
</dbReference>
<feature type="region of interest" description="Disordered" evidence="1">
    <location>
        <begin position="536"/>
        <end position="585"/>
    </location>
</feature>
<accession>A0A0H2RYT1</accession>
<organism evidence="3 4">
    <name type="scientific">Schizopora paradoxa</name>
    <dbReference type="NCBI Taxonomy" id="27342"/>
    <lineage>
        <taxon>Eukaryota</taxon>
        <taxon>Fungi</taxon>
        <taxon>Dikarya</taxon>
        <taxon>Basidiomycota</taxon>
        <taxon>Agaricomycotina</taxon>
        <taxon>Agaricomycetes</taxon>
        <taxon>Hymenochaetales</taxon>
        <taxon>Schizoporaceae</taxon>
        <taxon>Schizopora</taxon>
    </lineage>
</organism>
<dbReference type="InterPro" id="IPR006015">
    <property type="entry name" value="Universal_stress_UspA"/>
</dbReference>
<feature type="compositionally biased region" description="Low complexity" evidence="1">
    <location>
        <begin position="59"/>
        <end position="88"/>
    </location>
</feature>
<dbReference type="PANTHER" id="PTHR46100:SF4">
    <property type="entry name" value="USPA DOMAIN-CONTAINING PROTEIN"/>
    <property type="match status" value="1"/>
</dbReference>
<dbReference type="PRINTS" id="PR01438">
    <property type="entry name" value="UNVRSLSTRESS"/>
</dbReference>
<feature type="compositionally biased region" description="Acidic residues" evidence="1">
    <location>
        <begin position="233"/>
        <end position="253"/>
    </location>
</feature>
<dbReference type="InParanoid" id="A0A0H2RYT1"/>
<evidence type="ECO:0000259" key="2">
    <source>
        <dbReference type="Pfam" id="PF00582"/>
    </source>
</evidence>
<evidence type="ECO:0000313" key="4">
    <source>
        <dbReference type="Proteomes" id="UP000053477"/>
    </source>
</evidence>
<dbReference type="OrthoDB" id="992776at2759"/>
<evidence type="ECO:0000256" key="1">
    <source>
        <dbReference type="SAM" id="MobiDB-lite"/>
    </source>
</evidence>
<dbReference type="Proteomes" id="UP000053477">
    <property type="component" value="Unassembled WGS sequence"/>
</dbReference>
<feature type="region of interest" description="Disordered" evidence="1">
    <location>
        <begin position="205"/>
        <end position="253"/>
    </location>
</feature>
<feature type="compositionally biased region" description="Polar residues" evidence="1">
    <location>
        <begin position="41"/>
        <end position="52"/>
    </location>
</feature>
<dbReference type="PANTHER" id="PTHR46100">
    <property type="entry name" value="IMP2'P"/>
    <property type="match status" value="1"/>
</dbReference>
<name>A0A0H2RYT1_9AGAM</name>
<dbReference type="Pfam" id="PF00582">
    <property type="entry name" value="Usp"/>
    <property type="match status" value="1"/>
</dbReference>
<dbReference type="InterPro" id="IPR006016">
    <property type="entry name" value="UspA"/>
</dbReference>
<sequence length="585" mass="64613">MSERGSKRLSWVARYTGLHLGNSSSQSNLTSPPEGKEVTDFVQTPTASSYSPAGTLPYSRASTSVTPSPSTSMTNMDSRRSSTSSLSRAHQGSDDNALYRPLTWTGPQDTPQTASTRSNFARMSFSSMMGGLTALSLTRSRNDDERGRPVSQNGADKRRSVSAASQMQSDGDPNALSRTRSASPISSKRWGFRRARDSSISVEALHQSDVESDAESTSTRRKSIRPRNAFAPSDDELSDDGDSGDDSDESWSDTENFDVITNQNTEQNALVPPVAAEPDGMDAADPLGEGVNIIVPPEPYFPSTLNSGGRNPRKRKSTRTHITLPIDTSRPNFQRDRCTITLTQGDPAKALQANGRKPKRYIVASDLSDESRYAVEWGVGTVLRDGDEMVILSVSENEARVDPVNLNQIDRVTKLRSQQERQTLAYILVRQVIGLLQRTQLNVTVACQAWHAKNSRHMLLDIIDHLEPTMLIVGSRGRGQVKGILLGSTSHYLVQKCSVPVMVARRRLRKPPRRAAHLSQHRARVSLAEAAGVERVTPKVDQEVEHMRDELQRDEDRREEEDDEGTEVEGENSLGERVKIHRDSL</sequence>
<feature type="region of interest" description="Disordered" evidence="1">
    <location>
        <begin position="137"/>
        <end position="193"/>
    </location>
</feature>
<feature type="compositionally biased region" description="Polar residues" evidence="1">
    <location>
        <begin position="21"/>
        <end position="31"/>
    </location>
</feature>
<proteinExistence type="predicted"/>
<gene>
    <name evidence="3" type="ORF">SCHPADRAFT_822635</name>
</gene>
<keyword evidence="4" id="KW-1185">Reference proteome</keyword>
<feature type="compositionally biased region" description="Acidic residues" evidence="1">
    <location>
        <begin position="557"/>
        <end position="570"/>
    </location>
</feature>
<dbReference type="AlphaFoldDB" id="A0A0H2RYT1"/>
<feature type="compositionally biased region" description="Polar residues" evidence="1">
    <location>
        <begin position="162"/>
        <end position="186"/>
    </location>
</feature>